<dbReference type="SMART" id="SM00935">
    <property type="entry name" value="OmpH"/>
    <property type="match status" value="1"/>
</dbReference>
<dbReference type="EMBL" id="JADKGY010000006">
    <property type="protein sequence ID" value="MBK9982596.1"/>
    <property type="molecule type" value="Genomic_DNA"/>
</dbReference>
<sequence length="172" mass="18994">MKSILKYTLMLVLAVTFCVSAEAQKIGYVDSGSLLEMMPKVKEAESNLETLGKQLQAKGQKMMTDYQTKAQDLQRRVQAGDIAPKDQDAQVAMLKDDEAKIQQFDQDMQKQLSDKREALLAPILNEVKTAIQTVAKENGYTYIFDGSPGVGVLLYADETTNITAQVKAKLGI</sequence>
<evidence type="ECO:0000313" key="4">
    <source>
        <dbReference type="EMBL" id="MBK9982596.1"/>
    </source>
</evidence>
<dbReference type="Proteomes" id="UP000808337">
    <property type="component" value="Unassembled WGS sequence"/>
</dbReference>
<dbReference type="GO" id="GO:0050821">
    <property type="term" value="P:protein stabilization"/>
    <property type="evidence" value="ECO:0007669"/>
    <property type="project" value="TreeGrafter"/>
</dbReference>
<evidence type="ECO:0000256" key="1">
    <source>
        <dbReference type="ARBA" id="ARBA00009091"/>
    </source>
</evidence>
<dbReference type="GO" id="GO:0051082">
    <property type="term" value="F:unfolded protein binding"/>
    <property type="evidence" value="ECO:0007669"/>
    <property type="project" value="InterPro"/>
</dbReference>
<accession>A0A9D7SV06</accession>
<evidence type="ECO:0000256" key="2">
    <source>
        <dbReference type="ARBA" id="ARBA00022729"/>
    </source>
</evidence>
<keyword evidence="2 3" id="KW-0732">Signal</keyword>
<gene>
    <name evidence="4" type="ORF">IPP15_09240</name>
</gene>
<dbReference type="GO" id="GO:0005829">
    <property type="term" value="C:cytosol"/>
    <property type="evidence" value="ECO:0007669"/>
    <property type="project" value="TreeGrafter"/>
</dbReference>
<feature type="signal peptide" evidence="3">
    <location>
        <begin position="1"/>
        <end position="21"/>
    </location>
</feature>
<proteinExistence type="inferred from homology"/>
<evidence type="ECO:0000313" key="5">
    <source>
        <dbReference type="Proteomes" id="UP000808337"/>
    </source>
</evidence>
<reference evidence="4 5" key="1">
    <citation type="submission" date="2020-10" db="EMBL/GenBank/DDBJ databases">
        <title>Connecting structure to function with the recovery of over 1000 high-quality activated sludge metagenome-assembled genomes encoding full-length rRNA genes using long-read sequencing.</title>
        <authorList>
            <person name="Singleton C.M."/>
            <person name="Petriglieri F."/>
            <person name="Kristensen J.M."/>
            <person name="Kirkegaard R.H."/>
            <person name="Michaelsen T.Y."/>
            <person name="Andersen M.H."/>
            <person name="Karst S.M."/>
            <person name="Dueholm M.S."/>
            <person name="Nielsen P.H."/>
            <person name="Albertsen M."/>
        </authorList>
    </citation>
    <scope>NUCLEOTIDE SEQUENCE [LARGE SCALE GENOMIC DNA]</scope>
    <source>
        <strain evidence="4">Ribe_18-Q3-R11-54_MAXAC.273</strain>
    </source>
</reference>
<dbReference type="InterPro" id="IPR005632">
    <property type="entry name" value="Chaperone_Skp"/>
</dbReference>
<protein>
    <submittedName>
        <fullName evidence="4">OmpH family outer membrane protein</fullName>
    </submittedName>
</protein>
<dbReference type="InterPro" id="IPR024930">
    <property type="entry name" value="Skp_dom_sf"/>
</dbReference>
<comment type="caution">
    <text evidence="4">The sequence shown here is derived from an EMBL/GenBank/DDBJ whole genome shotgun (WGS) entry which is preliminary data.</text>
</comment>
<dbReference type="PANTHER" id="PTHR35089">
    <property type="entry name" value="CHAPERONE PROTEIN SKP"/>
    <property type="match status" value="1"/>
</dbReference>
<feature type="chain" id="PRO_5039220519" evidence="3">
    <location>
        <begin position="22"/>
        <end position="172"/>
    </location>
</feature>
<comment type="similarity">
    <text evidence="1">Belongs to the Skp family.</text>
</comment>
<organism evidence="4 5">
    <name type="scientific">Candidatus Opimibacter skivensis</name>
    <dbReference type="NCBI Taxonomy" id="2982028"/>
    <lineage>
        <taxon>Bacteria</taxon>
        <taxon>Pseudomonadati</taxon>
        <taxon>Bacteroidota</taxon>
        <taxon>Saprospiria</taxon>
        <taxon>Saprospirales</taxon>
        <taxon>Saprospiraceae</taxon>
        <taxon>Candidatus Opimibacter</taxon>
    </lineage>
</organism>
<name>A0A9D7SV06_9BACT</name>
<dbReference type="PANTHER" id="PTHR35089:SF1">
    <property type="entry name" value="CHAPERONE PROTEIN SKP"/>
    <property type="match status" value="1"/>
</dbReference>
<evidence type="ECO:0000256" key="3">
    <source>
        <dbReference type="SAM" id="SignalP"/>
    </source>
</evidence>
<dbReference type="AlphaFoldDB" id="A0A9D7SV06"/>
<dbReference type="Gene3D" id="3.30.910.20">
    <property type="entry name" value="Skp domain"/>
    <property type="match status" value="1"/>
</dbReference>
<dbReference type="SUPFAM" id="SSF111384">
    <property type="entry name" value="OmpH-like"/>
    <property type="match status" value="1"/>
</dbReference>
<dbReference type="Pfam" id="PF03938">
    <property type="entry name" value="OmpH"/>
    <property type="match status" value="1"/>
</dbReference>